<accession>A0AAE9YT91</accession>
<sequence>MPYTCTWESRGVHIKFTGVVTLQEVCDSDDAMYEDPRFAQIDYFIWDAGEVTSLALSDTQVDITAVRDMRVSLKKDSLKCAFIAKEQRLVKQLEQYLAKSQGLKICWQMALFNDITRARQWLK</sequence>
<evidence type="ECO:0000313" key="2">
    <source>
        <dbReference type="Proteomes" id="UP000032568"/>
    </source>
</evidence>
<proteinExistence type="predicted"/>
<name>A0AAE9YT91_9GAMM</name>
<gene>
    <name evidence="1" type="ORF">SG35_009315</name>
</gene>
<evidence type="ECO:0000313" key="1">
    <source>
        <dbReference type="EMBL" id="WDE00805.1"/>
    </source>
</evidence>
<dbReference type="KEGG" id="tact:SG35_009315"/>
<dbReference type="EMBL" id="CP059735">
    <property type="protein sequence ID" value="WDE00805.1"/>
    <property type="molecule type" value="Genomic_DNA"/>
</dbReference>
<keyword evidence="2" id="KW-1185">Reference proteome</keyword>
<dbReference type="RefSeq" id="WP_044832426.1">
    <property type="nucleotide sequence ID" value="NZ_CP059735.1"/>
</dbReference>
<dbReference type="Proteomes" id="UP000032568">
    <property type="component" value="Chromosome"/>
</dbReference>
<protein>
    <submittedName>
        <fullName evidence="1">Uncharacterized protein</fullName>
    </submittedName>
</protein>
<reference evidence="1 2" key="1">
    <citation type="journal article" date="2015" name="Genome Announc.">
        <title>Draft Genome Sequences of Marine Isolates of Thalassomonas viridans and Thalassomonas actiniarum.</title>
        <authorList>
            <person name="Olonade I."/>
            <person name="van Zyl L.J."/>
            <person name="Trindade M."/>
        </authorList>
    </citation>
    <scope>NUCLEOTIDE SEQUENCE [LARGE SCALE GENOMIC DNA]</scope>
    <source>
        <strain evidence="1 2">A5K-106</strain>
    </source>
</reference>
<organism evidence="1 2">
    <name type="scientific">Thalassomonas actiniarum</name>
    <dbReference type="NCBI Taxonomy" id="485447"/>
    <lineage>
        <taxon>Bacteria</taxon>
        <taxon>Pseudomonadati</taxon>
        <taxon>Pseudomonadota</taxon>
        <taxon>Gammaproteobacteria</taxon>
        <taxon>Alteromonadales</taxon>
        <taxon>Colwelliaceae</taxon>
        <taxon>Thalassomonas</taxon>
    </lineage>
</organism>
<dbReference type="AlphaFoldDB" id="A0AAE9YT91"/>
<reference evidence="1 2" key="2">
    <citation type="journal article" date="2022" name="Mar. Drugs">
        <title>Bioassay-Guided Fractionation Leads to the Detection of Cholic Acid Generated by the Rare Thalassomonas sp.</title>
        <authorList>
            <person name="Pheiffer F."/>
            <person name="Schneider Y.K."/>
            <person name="Hansen E.H."/>
            <person name="Andersen J.H."/>
            <person name="Isaksson J."/>
            <person name="Busche T."/>
            <person name="R C."/>
            <person name="Kalinowski J."/>
            <person name="Zyl L.V."/>
            <person name="Trindade M."/>
        </authorList>
    </citation>
    <scope>NUCLEOTIDE SEQUENCE [LARGE SCALE GENOMIC DNA]</scope>
    <source>
        <strain evidence="1 2">A5K-106</strain>
    </source>
</reference>